<proteinExistence type="predicted"/>
<feature type="non-terminal residue" evidence="2">
    <location>
        <position position="137"/>
    </location>
</feature>
<evidence type="ECO:0000256" key="1">
    <source>
        <dbReference type="SAM" id="Phobius"/>
    </source>
</evidence>
<evidence type="ECO:0000313" key="3">
    <source>
        <dbReference type="Proteomes" id="UP001171945"/>
    </source>
</evidence>
<keyword evidence="1" id="KW-0812">Transmembrane</keyword>
<evidence type="ECO:0000313" key="2">
    <source>
        <dbReference type="EMBL" id="MDM8562857.1"/>
    </source>
</evidence>
<gene>
    <name evidence="2" type="ORF">QUF54_05835</name>
</gene>
<reference evidence="2" key="1">
    <citation type="submission" date="2023-06" db="EMBL/GenBank/DDBJ databases">
        <title>Uncultivated large filamentous bacteria from sulfidic sediments reveal new species and different genomic features in energy metabolism and defense.</title>
        <authorList>
            <person name="Fonseca A."/>
        </authorList>
    </citation>
    <scope>NUCLEOTIDE SEQUENCE</scope>
    <source>
        <strain evidence="2">HSG4</strain>
    </source>
</reference>
<feature type="transmembrane region" description="Helical" evidence="1">
    <location>
        <begin position="38"/>
        <end position="57"/>
    </location>
</feature>
<organism evidence="2 3">
    <name type="scientific">Candidatus Marithioploca araucensis</name>
    <dbReference type="NCBI Taxonomy" id="70273"/>
    <lineage>
        <taxon>Bacteria</taxon>
        <taxon>Pseudomonadati</taxon>
        <taxon>Pseudomonadota</taxon>
        <taxon>Gammaproteobacteria</taxon>
        <taxon>Thiotrichales</taxon>
        <taxon>Thiotrichaceae</taxon>
        <taxon>Candidatus Marithioploca</taxon>
    </lineage>
</organism>
<keyword evidence="1" id="KW-0472">Membrane</keyword>
<dbReference type="Proteomes" id="UP001171945">
    <property type="component" value="Unassembled WGS sequence"/>
</dbReference>
<accession>A0ABT7VTF1</accession>
<comment type="caution">
    <text evidence="2">The sequence shown here is derived from an EMBL/GenBank/DDBJ whole genome shotgun (WGS) entry which is preliminary data.</text>
</comment>
<protein>
    <submittedName>
        <fullName evidence="2">Uncharacterized protein</fullName>
    </submittedName>
</protein>
<keyword evidence="1" id="KW-1133">Transmembrane helix</keyword>
<dbReference type="EMBL" id="JAUCGM010000321">
    <property type="protein sequence ID" value="MDM8562857.1"/>
    <property type="molecule type" value="Genomic_DNA"/>
</dbReference>
<name>A0ABT7VTF1_9GAMM</name>
<sequence length="137" mass="15060">MNMRVIGALSFTIGIIVALISAAKLPATGTVSDMLPLYMSAVALSLVGLLLLHYPCLEKKKRCQVAHHTFSVVIKLLAELLVEMQRFGEDIDSLDGVNMARRVKFLLDKYMLPFAAARQEVVLMLGQYQGVKVLVAV</sequence>
<keyword evidence="3" id="KW-1185">Reference proteome</keyword>